<gene>
    <name evidence="1" type="ORF">E2C01_057384</name>
</gene>
<sequence>MQSCTVSCNVGFCKARSREFTCVRVVWLSRITETRNTYRHSTQCAHVLATTVRVHDSSSAGGDEANTEERGIAAGLYRRAGARVFPGGGGG</sequence>
<organism evidence="1 2">
    <name type="scientific">Portunus trituberculatus</name>
    <name type="common">Swimming crab</name>
    <name type="synonym">Neptunus trituberculatus</name>
    <dbReference type="NCBI Taxonomy" id="210409"/>
    <lineage>
        <taxon>Eukaryota</taxon>
        <taxon>Metazoa</taxon>
        <taxon>Ecdysozoa</taxon>
        <taxon>Arthropoda</taxon>
        <taxon>Crustacea</taxon>
        <taxon>Multicrustacea</taxon>
        <taxon>Malacostraca</taxon>
        <taxon>Eumalacostraca</taxon>
        <taxon>Eucarida</taxon>
        <taxon>Decapoda</taxon>
        <taxon>Pleocyemata</taxon>
        <taxon>Brachyura</taxon>
        <taxon>Eubrachyura</taxon>
        <taxon>Portunoidea</taxon>
        <taxon>Portunidae</taxon>
        <taxon>Portuninae</taxon>
        <taxon>Portunus</taxon>
    </lineage>
</organism>
<name>A0A5B7H286_PORTR</name>
<accession>A0A5B7H286</accession>
<protein>
    <submittedName>
        <fullName evidence="1">Uncharacterized protein</fullName>
    </submittedName>
</protein>
<keyword evidence="2" id="KW-1185">Reference proteome</keyword>
<dbReference type="AlphaFoldDB" id="A0A5B7H286"/>
<reference evidence="1 2" key="1">
    <citation type="submission" date="2019-05" db="EMBL/GenBank/DDBJ databases">
        <title>Another draft genome of Portunus trituberculatus and its Hox gene families provides insights of decapod evolution.</title>
        <authorList>
            <person name="Jeong J.-H."/>
            <person name="Song I."/>
            <person name="Kim S."/>
            <person name="Choi T."/>
            <person name="Kim D."/>
            <person name="Ryu S."/>
            <person name="Kim W."/>
        </authorList>
    </citation>
    <scope>NUCLEOTIDE SEQUENCE [LARGE SCALE GENOMIC DNA]</scope>
    <source>
        <tissue evidence="1">Muscle</tissue>
    </source>
</reference>
<proteinExistence type="predicted"/>
<evidence type="ECO:0000313" key="1">
    <source>
        <dbReference type="EMBL" id="MPC63288.1"/>
    </source>
</evidence>
<evidence type="ECO:0000313" key="2">
    <source>
        <dbReference type="Proteomes" id="UP000324222"/>
    </source>
</evidence>
<dbReference type="EMBL" id="VSRR010020620">
    <property type="protein sequence ID" value="MPC63288.1"/>
    <property type="molecule type" value="Genomic_DNA"/>
</dbReference>
<comment type="caution">
    <text evidence="1">The sequence shown here is derived from an EMBL/GenBank/DDBJ whole genome shotgun (WGS) entry which is preliminary data.</text>
</comment>
<dbReference type="Proteomes" id="UP000324222">
    <property type="component" value="Unassembled WGS sequence"/>
</dbReference>